<comment type="caution">
    <text evidence="3">The sequence shown here is derived from an EMBL/GenBank/DDBJ whole genome shotgun (WGS) entry which is preliminary data.</text>
</comment>
<feature type="coiled-coil region" evidence="1">
    <location>
        <begin position="286"/>
        <end position="376"/>
    </location>
</feature>
<keyword evidence="1" id="KW-0175">Coiled coil</keyword>
<evidence type="ECO:0000256" key="1">
    <source>
        <dbReference type="SAM" id="Coils"/>
    </source>
</evidence>
<organism evidence="3 4">
    <name type="scientific">Halteria grandinella</name>
    <dbReference type="NCBI Taxonomy" id="5974"/>
    <lineage>
        <taxon>Eukaryota</taxon>
        <taxon>Sar</taxon>
        <taxon>Alveolata</taxon>
        <taxon>Ciliophora</taxon>
        <taxon>Intramacronucleata</taxon>
        <taxon>Spirotrichea</taxon>
        <taxon>Stichotrichia</taxon>
        <taxon>Sporadotrichida</taxon>
        <taxon>Halteriidae</taxon>
        <taxon>Halteria</taxon>
    </lineage>
</organism>
<keyword evidence="4" id="KW-1185">Reference proteome</keyword>
<reference evidence="3" key="1">
    <citation type="submission" date="2019-06" db="EMBL/GenBank/DDBJ databases">
        <authorList>
            <person name="Zheng W."/>
        </authorList>
    </citation>
    <scope>NUCLEOTIDE SEQUENCE</scope>
    <source>
        <strain evidence="3">QDHG01</strain>
    </source>
</reference>
<dbReference type="EMBL" id="RRYP01002276">
    <property type="protein sequence ID" value="TNV84962.1"/>
    <property type="molecule type" value="Genomic_DNA"/>
</dbReference>
<feature type="region of interest" description="Disordered" evidence="2">
    <location>
        <begin position="1"/>
        <end position="24"/>
    </location>
</feature>
<feature type="region of interest" description="Disordered" evidence="2">
    <location>
        <begin position="618"/>
        <end position="641"/>
    </location>
</feature>
<feature type="compositionally biased region" description="Basic and acidic residues" evidence="2">
    <location>
        <begin position="462"/>
        <end position="475"/>
    </location>
</feature>
<dbReference type="AlphaFoldDB" id="A0A8J8T766"/>
<dbReference type="Proteomes" id="UP000785679">
    <property type="component" value="Unassembled WGS sequence"/>
</dbReference>
<name>A0A8J8T766_HALGN</name>
<sequence length="984" mass="112745">MSSPQYRHLDSPPQKHKQSPSQQFAVPKLQLNQISEDSPARPSLNKQKSHLLGTIPGLNTGNSKNPSLINSVSNKQSQIDQSAKLNIAAETESDLHYMQEVIQRVKDEVESERINIGDKILQVFSDLAGMANTSQSPDQEREQQIEEVEYLVEEVSEVERTLQKVLNISVFLVDRTQLLINENKQLNEQSNMLQFQLQEANTQIGTLQDKLDSTNYKCKLQKATLKENDAMIANLQAQIQEQIEAINQLDMSANENAQRQTVARSTSFIMLQQQYSSDRNDHVRQLMEKDSKINELESLLAEQTSRYHIEANLAMKLEAQMAKMQADQEDFNGQIEDLEALVDEKQAHIDELEDECAQLEDLINQKDLEIKSLTEANKLIRGGTSEVIRTQAQQNQDAHNLDESFHQYQTPQRKVMEKAKPHKHHQIEHKWSEELDKVINKLKDNPSNQGSFLNMSGMTGTRKTETQKHEKGQRVKDQIKAHHRKELSQTVIEAPIPNQPHDQNLANNSAVLDSKKQQFELREGPVSAFGQQKQQNYPILQVAPHSARNQKSKKFVINQRIIEEDENIDDDQQQHPYLQTAGLETLANEVFDNKEAMSRHQIYEPSEMMLKDDEFFQFNNNQDNSSGNQHSNGNNNTRHTRKPPLQIHVQDQIPETEFYGEPNGSVIEYQSRFDQSVGNGYDFYGNNGGGYTDRTLQEDNRSIQASAIKPKNVNFKLQDQQQITQSPLNITNPQVVTVNNYNIVHKIDVHGVSPDESKQLLQEQSIDTSQTRRVTITAKGAQQNAKATQNLNQLLSMSFKSNVGSRSRERGQQKVQQSAQNLNVQRTYMVSNIEHTKSKLIVDPKTNQIHLENDTANLDILRIYFHFSIIAFLMQNASNSSLFSTCAQINMDTLYEEAQLKELKFFEWPRFINAKLVEYYHERRRMARKSKMLMAEGGMPKSMQLTDFELIDDHFEQPVILSATNQKPRGSAKAKEERKSKKIQ</sequence>
<dbReference type="OrthoDB" id="10691978at2759"/>
<feature type="coiled-coil region" evidence="1">
    <location>
        <begin position="141"/>
        <end position="252"/>
    </location>
</feature>
<gene>
    <name evidence="3" type="ORF">FGO68_gene8542</name>
</gene>
<accession>A0A8J8T766</accession>
<feature type="region of interest" description="Disordered" evidence="2">
    <location>
        <begin position="962"/>
        <end position="984"/>
    </location>
</feature>
<evidence type="ECO:0000256" key="2">
    <source>
        <dbReference type="SAM" id="MobiDB-lite"/>
    </source>
</evidence>
<feature type="compositionally biased region" description="Basic and acidic residues" evidence="2">
    <location>
        <begin position="973"/>
        <end position="984"/>
    </location>
</feature>
<feature type="compositionally biased region" description="Low complexity" evidence="2">
    <location>
        <begin position="618"/>
        <end position="636"/>
    </location>
</feature>
<evidence type="ECO:0000313" key="4">
    <source>
        <dbReference type="Proteomes" id="UP000785679"/>
    </source>
</evidence>
<evidence type="ECO:0000313" key="3">
    <source>
        <dbReference type="EMBL" id="TNV84962.1"/>
    </source>
</evidence>
<feature type="region of interest" description="Disordered" evidence="2">
    <location>
        <begin position="444"/>
        <end position="475"/>
    </location>
</feature>
<feature type="compositionally biased region" description="Polar residues" evidence="2">
    <location>
        <begin position="445"/>
        <end position="461"/>
    </location>
</feature>
<proteinExistence type="predicted"/>
<protein>
    <submittedName>
        <fullName evidence="3">Uncharacterized protein</fullName>
    </submittedName>
</protein>